<dbReference type="Pfam" id="PF12389">
    <property type="entry name" value="Peptidase_M73"/>
    <property type="match status" value="1"/>
</dbReference>
<dbReference type="InterPro" id="IPR022121">
    <property type="entry name" value="Peptidase_M73_camelysin"/>
</dbReference>
<evidence type="ECO:0000313" key="1">
    <source>
        <dbReference type="EMBL" id="GAH38720.1"/>
    </source>
</evidence>
<dbReference type="EMBL" id="BARU01008247">
    <property type="protein sequence ID" value="GAH38720.1"/>
    <property type="molecule type" value="Genomic_DNA"/>
</dbReference>
<protein>
    <recommendedName>
        <fullName evidence="2">Camelysin metallo-endopeptidase</fullName>
    </recommendedName>
</protein>
<accession>X1G1N7</accession>
<evidence type="ECO:0008006" key="2">
    <source>
        <dbReference type="Google" id="ProtNLM"/>
    </source>
</evidence>
<dbReference type="AlphaFoldDB" id="X1G1N7"/>
<organism evidence="1">
    <name type="scientific">marine sediment metagenome</name>
    <dbReference type="NCBI Taxonomy" id="412755"/>
    <lineage>
        <taxon>unclassified sequences</taxon>
        <taxon>metagenomes</taxon>
        <taxon>ecological metagenomes</taxon>
    </lineage>
</organism>
<gene>
    <name evidence="1" type="ORF">S03H2_16164</name>
</gene>
<sequence>MKKVLFSVIAILLAIGVVGGGAFAVFSDVETVEVGDISAGTLDLTVGGENPCTEHITISNIAPGWEARFYFELKNTGSLPGKLSVEISEIINKENGRGYPELDAGDITYGGLEGELGANLEVWFFSMLDGTRGVRMVDDVGDPVVNKTILDTLDAKTFYVDVSLHPEYGLATLEPNETQTCKFWLILPNTVGNIIQSDSVEFDFIFHLDQA</sequence>
<comment type="caution">
    <text evidence="1">The sequence shown here is derived from an EMBL/GenBank/DDBJ whole genome shotgun (WGS) entry which is preliminary data.</text>
</comment>
<name>X1G1N7_9ZZZZ</name>
<reference evidence="1" key="1">
    <citation type="journal article" date="2014" name="Front. Microbiol.">
        <title>High frequency of phylogenetically diverse reductive dehalogenase-homologous genes in deep subseafloor sedimentary metagenomes.</title>
        <authorList>
            <person name="Kawai M."/>
            <person name="Futagami T."/>
            <person name="Toyoda A."/>
            <person name="Takaki Y."/>
            <person name="Nishi S."/>
            <person name="Hori S."/>
            <person name="Arai W."/>
            <person name="Tsubouchi T."/>
            <person name="Morono Y."/>
            <person name="Uchiyama I."/>
            <person name="Ito T."/>
            <person name="Fujiyama A."/>
            <person name="Inagaki F."/>
            <person name="Takami H."/>
        </authorList>
    </citation>
    <scope>NUCLEOTIDE SEQUENCE</scope>
    <source>
        <strain evidence="1">Expedition CK06-06</strain>
    </source>
</reference>
<dbReference type="NCBIfam" id="TIGR04088">
    <property type="entry name" value="cognate_SipW"/>
    <property type="match status" value="1"/>
</dbReference>
<dbReference type="InterPro" id="IPR023833">
    <property type="entry name" value="Signal_pept_SipW-depend-type"/>
</dbReference>
<proteinExistence type="predicted"/>